<evidence type="ECO:0000256" key="1">
    <source>
        <dbReference type="SAM" id="SignalP"/>
    </source>
</evidence>
<organism evidence="3 4">
    <name type="scientific">Saccharopolyspora thermophila</name>
    <dbReference type="NCBI Taxonomy" id="89367"/>
    <lineage>
        <taxon>Bacteria</taxon>
        <taxon>Bacillati</taxon>
        <taxon>Actinomycetota</taxon>
        <taxon>Actinomycetes</taxon>
        <taxon>Pseudonocardiales</taxon>
        <taxon>Pseudonocardiaceae</taxon>
        <taxon>Saccharopolyspora</taxon>
    </lineage>
</organism>
<keyword evidence="5" id="KW-1185">Reference proteome</keyword>
<proteinExistence type="predicted"/>
<name>A0A917K8I1_9PSEU</name>
<dbReference type="RefSeq" id="WP_188991399.1">
    <property type="nucleotide sequence ID" value="NZ_BAAAHC010000007.1"/>
</dbReference>
<evidence type="ECO:0000313" key="5">
    <source>
        <dbReference type="Proteomes" id="UP001500220"/>
    </source>
</evidence>
<keyword evidence="1" id="KW-0732">Signal</keyword>
<protein>
    <recommendedName>
        <fullName evidence="6">Secreted protein</fullName>
    </recommendedName>
</protein>
<dbReference type="Proteomes" id="UP000597989">
    <property type="component" value="Unassembled WGS sequence"/>
</dbReference>
<comment type="caution">
    <text evidence="3">The sequence shown here is derived from an EMBL/GenBank/DDBJ whole genome shotgun (WGS) entry which is preliminary data.</text>
</comment>
<evidence type="ECO:0008006" key="6">
    <source>
        <dbReference type="Google" id="ProtNLM"/>
    </source>
</evidence>
<reference evidence="2 5" key="2">
    <citation type="journal article" date="2019" name="Int. J. Syst. Evol. Microbiol.">
        <title>The Global Catalogue of Microorganisms (GCM) 10K type strain sequencing project: providing services to taxonomists for standard genome sequencing and annotation.</title>
        <authorList>
            <consortium name="The Broad Institute Genomics Platform"/>
            <consortium name="The Broad Institute Genome Sequencing Center for Infectious Disease"/>
            <person name="Wu L."/>
            <person name="Ma J."/>
        </authorList>
    </citation>
    <scope>NUCLEOTIDE SEQUENCE [LARGE SCALE GENOMIC DNA]</scope>
    <source>
        <strain evidence="2 5">JCM 10664</strain>
    </source>
</reference>
<dbReference type="AlphaFoldDB" id="A0A917K8I1"/>
<reference evidence="2" key="4">
    <citation type="submission" date="2023-12" db="EMBL/GenBank/DDBJ databases">
        <authorList>
            <person name="Sun Q."/>
            <person name="Inoue M."/>
        </authorList>
    </citation>
    <scope>NUCLEOTIDE SEQUENCE</scope>
    <source>
        <strain evidence="2">JCM 10664</strain>
    </source>
</reference>
<evidence type="ECO:0000313" key="2">
    <source>
        <dbReference type="EMBL" id="GAA0516031.1"/>
    </source>
</evidence>
<dbReference type="Proteomes" id="UP001500220">
    <property type="component" value="Unassembled WGS sequence"/>
</dbReference>
<feature type="chain" id="PRO_5037057935" description="Secreted protein" evidence="1">
    <location>
        <begin position="29"/>
        <end position="279"/>
    </location>
</feature>
<sequence>MRPWTTRTVQAAVVAAGFAAVGTGAANAAENPELPKPDLSSVPDHVGFFAPVNACQMQEGAGFGPTKAPCADAQLHAGSPNLVKQVGVDITTTAHGVAGELRDGRPLLAPGKPDRVLGHVATQAARVEQLTRTRPTIGGSVLPDHLGVVDKRVPNAALLDAEIGPRTPGHQGVSAVDTALDLTAAQGFSSVPLSDPGAAVAPLLRTNPLQTSGERVTLPKVARALPVADEVPAVSELDAGAGAAVEETARQLTDALPHPTVHRITGQLPDPSTVTSALR</sequence>
<gene>
    <name evidence="2" type="ORF">GCM10009545_17660</name>
    <name evidence="3" type="ORF">GCM10011581_47530</name>
</gene>
<accession>A0A917K8I1</accession>
<reference evidence="3 4" key="1">
    <citation type="journal article" date="2014" name="Int. J. Syst. Evol. Microbiol.">
        <title>Complete genome sequence of Corynebacterium casei LMG S-19264T (=DSM 44701T), isolated from a smear-ripened cheese.</title>
        <authorList>
            <consortium name="US DOE Joint Genome Institute (JGI-PGF)"/>
            <person name="Walter F."/>
            <person name="Albersmeier A."/>
            <person name="Kalinowski J."/>
            <person name="Ruckert C."/>
        </authorList>
    </citation>
    <scope>NUCLEOTIDE SEQUENCE [LARGE SCALE GENOMIC DNA]</scope>
    <source>
        <strain evidence="3 4">CGMCC 4.7206</strain>
    </source>
</reference>
<dbReference type="EMBL" id="BMMT01000023">
    <property type="protein sequence ID" value="GGJ04965.1"/>
    <property type="molecule type" value="Genomic_DNA"/>
</dbReference>
<reference evidence="3" key="3">
    <citation type="submission" date="2020-09" db="EMBL/GenBank/DDBJ databases">
        <authorList>
            <person name="Sun Q."/>
            <person name="Zhou Y."/>
        </authorList>
    </citation>
    <scope>NUCLEOTIDE SEQUENCE</scope>
    <source>
        <strain evidence="3">CGMCC 4.7206</strain>
    </source>
</reference>
<feature type="signal peptide" evidence="1">
    <location>
        <begin position="1"/>
        <end position="28"/>
    </location>
</feature>
<dbReference type="EMBL" id="BAAAHC010000007">
    <property type="protein sequence ID" value="GAA0516031.1"/>
    <property type="molecule type" value="Genomic_DNA"/>
</dbReference>
<evidence type="ECO:0000313" key="4">
    <source>
        <dbReference type="Proteomes" id="UP000597989"/>
    </source>
</evidence>
<evidence type="ECO:0000313" key="3">
    <source>
        <dbReference type="EMBL" id="GGJ04965.1"/>
    </source>
</evidence>